<feature type="region of interest" description="Disordered" evidence="1">
    <location>
        <begin position="1"/>
        <end position="40"/>
    </location>
</feature>
<organism evidence="2 3">
    <name type="scientific">Streptomyces violaceusniger</name>
    <dbReference type="NCBI Taxonomy" id="68280"/>
    <lineage>
        <taxon>Bacteria</taxon>
        <taxon>Bacillati</taxon>
        <taxon>Actinomycetota</taxon>
        <taxon>Actinomycetes</taxon>
        <taxon>Kitasatosporales</taxon>
        <taxon>Streptomycetaceae</taxon>
        <taxon>Streptomyces</taxon>
        <taxon>Streptomyces violaceusniger group</taxon>
    </lineage>
</organism>
<dbReference type="EMBL" id="LLZJ01000084">
    <property type="protein sequence ID" value="KUL64818.1"/>
    <property type="molecule type" value="Genomic_DNA"/>
</dbReference>
<sequence>MTHRRVLPQRGRGKALSEAEREPGRKIRAAGADSVRADPATMPLTRTAAYVLSLPLAERAARRAELTAAPRAKTAPFSPDISVGVDDVLGHRRHSTAPHALSQ</sequence>
<protein>
    <submittedName>
        <fullName evidence="2">Uncharacterized protein</fullName>
    </submittedName>
</protein>
<feature type="compositionally biased region" description="Basic residues" evidence="1">
    <location>
        <begin position="1"/>
        <end position="13"/>
    </location>
</feature>
<dbReference type="RefSeq" id="WP_079059256.1">
    <property type="nucleotide sequence ID" value="NZ_LLZJ01000084.1"/>
</dbReference>
<gene>
    <name evidence="2" type="ORF">ADL28_09050</name>
</gene>
<proteinExistence type="predicted"/>
<comment type="caution">
    <text evidence="2">The sequence shown here is derived from an EMBL/GenBank/DDBJ whole genome shotgun (WGS) entry which is preliminary data.</text>
</comment>
<name>A0A0X3X6N1_STRVO</name>
<reference evidence="3" key="1">
    <citation type="submission" date="2015-10" db="EMBL/GenBank/DDBJ databases">
        <authorList>
            <person name="Ju K.-S."/>
            <person name="Doroghazi J.R."/>
            <person name="Metcalf W.W."/>
        </authorList>
    </citation>
    <scope>NUCLEOTIDE SEQUENCE [LARGE SCALE GENOMIC DNA]</scope>
    <source>
        <strain evidence="3">NRRL F-8817</strain>
    </source>
</reference>
<evidence type="ECO:0000256" key="1">
    <source>
        <dbReference type="SAM" id="MobiDB-lite"/>
    </source>
</evidence>
<evidence type="ECO:0000313" key="2">
    <source>
        <dbReference type="EMBL" id="KUL64818.1"/>
    </source>
</evidence>
<dbReference type="Proteomes" id="UP000053413">
    <property type="component" value="Unassembled WGS sequence"/>
</dbReference>
<dbReference type="AlphaFoldDB" id="A0A0X3X6N1"/>
<feature type="compositionally biased region" description="Basic and acidic residues" evidence="1">
    <location>
        <begin position="15"/>
        <end position="25"/>
    </location>
</feature>
<evidence type="ECO:0000313" key="3">
    <source>
        <dbReference type="Proteomes" id="UP000053413"/>
    </source>
</evidence>
<accession>A0A0X3X6N1</accession>